<keyword evidence="5" id="KW-1185">Reference proteome</keyword>
<dbReference type="Gene3D" id="1.10.357.10">
    <property type="entry name" value="Tetracycline Repressor, domain 2"/>
    <property type="match status" value="1"/>
</dbReference>
<dbReference type="EMBL" id="BAAAZK010000002">
    <property type="protein sequence ID" value="GAA4168335.1"/>
    <property type="molecule type" value="Genomic_DNA"/>
</dbReference>
<organism evidence="4 5">
    <name type="scientific">Sphingobacterium ginsenosidimutans</name>
    <dbReference type="NCBI Taxonomy" id="687845"/>
    <lineage>
        <taxon>Bacteria</taxon>
        <taxon>Pseudomonadati</taxon>
        <taxon>Bacteroidota</taxon>
        <taxon>Sphingobacteriia</taxon>
        <taxon>Sphingobacteriales</taxon>
        <taxon>Sphingobacteriaceae</taxon>
        <taxon>Sphingobacterium</taxon>
    </lineage>
</organism>
<evidence type="ECO:0000313" key="4">
    <source>
        <dbReference type="EMBL" id="GAA4168335.1"/>
    </source>
</evidence>
<gene>
    <name evidence="4" type="ORF">GCM10022218_03040</name>
</gene>
<accession>A0ABP7ZRH6</accession>
<feature type="DNA-binding region" description="H-T-H motif" evidence="2">
    <location>
        <begin position="36"/>
        <end position="55"/>
    </location>
</feature>
<name>A0ABP7ZRH6_9SPHI</name>
<dbReference type="SUPFAM" id="SSF46689">
    <property type="entry name" value="Homeodomain-like"/>
    <property type="match status" value="1"/>
</dbReference>
<dbReference type="InterPro" id="IPR001647">
    <property type="entry name" value="HTH_TetR"/>
</dbReference>
<dbReference type="RefSeq" id="WP_346083855.1">
    <property type="nucleotide sequence ID" value="NZ_BAAAZK010000002.1"/>
</dbReference>
<evidence type="ECO:0000259" key="3">
    <source>
        <dbReference type="PROSITE" id="PS50977"/>
    </source>
</evidence>
<dbReference type="Proteomes" id="UP001500167">
    <property type="component" value="Unassembled WGS sequence"/>
</dbReference>
<proteinExistence type="predicted"/>
<protein>
    <submittedName>
        <fullName evidence="4">TetR/AcrR family transcriptional regulator</fullName>
    </submittedName>
</protein>
<evidence type="ECO:0000256" key="1">
    <source>
        <dbReference type="ARBA" id="ARBA00023125"/>
    </source>
</evidence>
<evidence type="ECO:0000313" key="5">
    <source>
        <dbReference type="Proteomes" id="UP001500167"/>
    </source>
</evidence>
<reference evidence="5" key="1">
    <citation type="journal article" date="2019" name="Int. J. Syst. Evol. Microbiol.">
        <title>The Global Catalogue of Microorganisms (GCM) 10K type strain sequencing project: providing services to taxonomists for standard genome sequencing and annotation.</title>
        <authorList>
            <consortium name="The Broad Institute Genomics Platform"/>
            <consortium name="The Broad Institute Genome Sequencing Center for Infectious Disease"/>
            <person name="Wu L."/>
            <person name="Ma J."/>
        </authorList>
    </citation>
    <scope>NUCLEOTIDE SEQUENCE [LARGE SCALE GENOMIC DNA]</scope>
    <source>
        <strain evidence="5">JCM 16722</strain>
    </source>
</reference>
<dbReference type="PROSITE" id="PS50977">
    <property type="entry name" value="HTH_TETR_2"/>
    <property type="match status" value="1"/>
</dbReference>
<dbReference type="Pfam" id="PF00440">
    <property type="entry name" value="TetR_N"/>
    <property type="match status" value="1"/>
</dbReference>
<comment type="caution">
    <text evidence="4">The sequence shown here is derived from an EMBL/GenBank/DDBJ whole genome shotgun (WGS) entry which is preliminary data.</text>
</comment>
<sequence>MRKIVDGDIRNKEKTKNKLIEAVGKIIATEGYSKLGVNKISKIAEVDKKLIYRYFGNFDELINGYLRKKDFWTNQSSIALQNLESNFDDFGKSVINDLLIDLFDHLDHIDESKKITLLEVTEKSSPIEQLSVEREILRSNLFKVTDPWFIDKSVDLRACLALILGGIYYLTLHADATGVTFCEINVKDELGRERLTNAITTLINSLYSIK</sequence>
<feature type="domain" description="HTH tetR-type" evidence="3">
    <location>
        <begin position="13"/>
        <end position="73"/>
    </location>
</feature>
<dbReference type="InterPro" id="IPR009057">
    <property type="entry name" value="Homeodomain-like_sf"/>
</dbReference>
<evidence type="ECO:0000256" key="2">
    <source>
        <dbReference type="PROSITE-ProRule" id="PRU00335"/>
    </source>
</evidence>
<keyword evidence="1 2" id="KW-0238">DNA-binding</keyword>